<keyword evidence="1" id="KW-0614">Plasmid</keyword>
<accession>A0A482EX47</accession>
<reference evidence="1" key="1">
    <citation type="submission" date="2019-01" db="EMBL/GenBank/DDBJ databases">
        <title>Salmonella strain 1423 plasmid sequences.</title>
        <authorList>
            <person name="Chen K."/>
            <person name="Chen S."/>
        </authorList>
    </citation>
    <scope>NUCLEOTIDE SEQUENCE</scope>
    <source>
        <strain evidence="1">Sa1423</strain>
        <plasmid evidence="1">pSa1423-90k</plasmid>
    </source>
</reference>
<protein>
    <submittedName>
        <fullName evidence="1">Uncharacterized protein</fullName>
    </submittedName>
</protein>
<dbReference type="AlphaFoldDB" id="A0A482EX47"/>
<sequence>MVISVFAHSFHFLQASFTINNLVGNFLCSTAGEKINCIGDKKVQPAIISSATFSWFHIAYLLLLVEQSEIFMYVFRKIGRF</sequence>
<gene>
    <name evidence="1" type="ORF">NNIBIDOC_00085</name>
</gene>
<proteinExistence type="predicted"/>
<organism evidence="1">
    <name type="scientific">Salmonella sp</name>
    <dbReference type="NCBI Taxonomy" id="599"/>
    <lineage>
        <taxon>Bacteria</taxon>
        <taxon>Pseudomonadati</taxon>
        <taxon>Pseudomonadota</taxon>
        <taxon>Gammaproteobacteria</taxon>
        <taxon>Enterobacterales</taxon>
        <taxon>Enterobacteriaceae</taxon>
        <taxon>Salmonella</taxon>
    </lineage>
</organism>
<geneLocation type="plasmid" evidence="1">
    <name>pSa1423-90k</name>
</geneLocation>
<dbReference type="EMBL" id="MK356557">
    <property type="protein sequence ID" value="QBM91415.1"/>
    <property type="molecule type" value="Genomic_DNA"/>
</dbReference>
<evidence type="ECO:0000313" key="1">
    <source>
        <dbReference type="EMBL" id="QBM91415.1"/>
    </source>
</evidence>
<name>A0A482EX47_SALSP</name>